<dbReference type="SUPFAM" id="SSF51445">
    <property type="entry name" value="(Trans)glycosidases"/>
    <property type="match status" value="1"/>
</dbReference>
<evidence type="ECO:0000256" key="6">
    <source>
        <dbReference type="ARBA" id="ARBA00022525"/>
    </source>
</evidence>
<dbReference type="InterPro" id="IPR017853">
    <property type="entry name" value="GH"/>
</dbReference>
<evidence type="ECO:0000256" key="9">
    <source>
        <dbReference type="ARBA" id="ARBA00023295"/>
    </source>
</evidence>
<evidence type="ECO:0000256" key="8">
    <source>
        <dbReference type="ARBA" id="ARBA00023180"/>
    </source>
</evidence>
<dbReference type="InterPro" id="IPR013783">
    <property type="entry name" value="Ig-like_fold"/>
</dbReference>
<dbReference type="EC" id="3.2.1.25" evidence="5"/>
<comment type="similarity">
    <text evidence="10">Belongs to the glycosyl hydrolase 2 family. Beta-mannosidase B subfamily.</text>
</comment>
<dbReference type="SUPFAM" id="SSF49303">
    <property type="entry name" value="beta-Galactosidase/glucuronidase domain"/>
    <property type="match status" value="2"/>
</dbReference>
<sequence length="813" mass="95023">MIERLSLNGEWMLKDMAESFQIPARVPGSVYQALLDQGKMEDPYWRDNELKATRLMEKDYIYERKVWIDGAFLEHDVILLCCHGLDTVAELRWNGKIIGKADNMYRTWEFNIKPCLHGGENHLQIIFRSPIRYIKEAYREHRVEGSKDAMEGFPLLRKAHCMFGWDWGPRLPDAGIWRDIELLGCDVARFQSVRIRQIHTEDKVILKTEAQIEQWGQEETQISTLVTDAIGNIFGSKDNITEIENPQLWWPRGYGEQPLYTVCVKLLNARGQVLDVWERKIGLRTLTIKNEKDEWGESFTHVVNGIGIFAMGADYIPEDNILSRVTPERTRRLLENCAEANYNTVRVWGGGYYPDDYFFDICDELGLIVWQDCMFACASYELTREFEDNIKAEVKQNVRRLRHHASLALWCGNNEMEWQQKDGEYHADEKTRADYIKIFEYIIERIVKFEDPDRFYWPSSPSCGGGFKTPNDPDSGDVHYWDVWHGNKPFSDYRKYYFRYASEFGFQSFPCLKTVEAFTAPEDRNIFSRIMEMHQRNQAANGKILNYLSQTYLYPQDFDTLLYASQLLQADAVRYGVEHWRRNRGRCMGAIYWQINDCWPAASWSSIDYYGRWKALHYFARRFFNPIMISCCEEGEMTQRPSCVEERKEIVKSAHLCVTNETRRDICGTVKWELRDPCSAILMQGEKRAEIPALSSVWLDNLIFPEADELKNYISYEFWMDGQKVSWGTTLFCAPKHFAFEDPGLTWEVNGNEIRIHADAYAKCIEIRDMQQDLKLSDNYFDMNAGAVCVTVLEGQAAHLQVRSVYDIGKINE</sequence>
<evidence type="ECO:0000313" key="18">
    <source>
        <dbReference type="Proteomes" id="UP000289794"/>
    </source>
</evidence>
<evidence type="ECO:0000259" key="14">
    <source>
        <dbReference type="Pfam" id="PF17753"/>
    </source>
</evidence>
<keyword evidence="8" id="KW-0325">Glycoprotein</keyword>
<evidence type="ECO:0000256" key="5">
    <source>
        <dbReference type="ARBA" id="ARBA00012754"/>
    </source>
</evidence>
<dbReference type="InterPro" id="IPR006102">
    <property type="entry name" value="Ig-like_GH2"/>
</dbReference>
<dbReference type="InterPro" id="IPR041625">
    <property type="entry name" value="Beta-mannosidase_Ig"/>
</dbReference>
<keyword evidence="9 17" id="KW-0326">Glycosidase</keyword>
<dbReference type="GO" id="GO:0006516">
    <property type="term" value="P:glycoprotein catabolic process"/>
    <property type="evidence" value="ECO:0007669"/>
    <property type="project" value="TreeGrafter"/>
</dbReference>
<evidence type="ECO:0000256" key="1">
    <source>
        <dbReference type="ARBA" id="ARBA00000829"/>
    </source>
</evidence>
<feature type="domain" description="Beta-mannosidase Ig-fold" evidence="14">
    <location>
        <begin position="741"/>
        <end position="807"/>
    </location>
</feature>
<reference evidence="17 18" key="1">
    <citation type="submission" date="2019-01" db="EMBL/GenBank/DDBJ databases">
        <title>PMF-metabolizing Aryl O-demethylase.</title>
        <authorList>
            <person name="Kim M."/>
        </authorList>
    </citation>
    <scope>NUCLEOTIDE SEQUENCE [LARGE SCALE GENOMIC DNA]</scope>
    <source>
        <strain evidence="17 18">PMF1</strain>
    </source>
</reference>
<dbReference type="InterPro" id="IPR050887">
    <property type="entry name" value="Beta-mannosidase_GH2"/>
</dbReference>
<dbReference type="GO" id="GO:0004567">
    <property type="term" value="F:beta-mannosidase activity"/>
    <property type="evidence" value="ECO:0007669"/>
    <property type="project" value="UniProtKB-EC"/>
</dbReference>
<dbReference type="EMBL" id="CP035945">
    <property type="protein sequence ID" value="QBE99964.1"/>
    <property type="molecule type" value="Genomic_DNA"/>
</dbReference>
<dbReference type="Pfam" id="PF22666">
    <property type="entry name" value="Glyco_hydro_2_N2"/>
    <property type="match status" value="1"/>
</dbReference>
<dbReference type="AlphaFoldDB" id="A0A4P6M469"/>
<feature type="domain" description="Mannosidase Ig/CBM-like" evidence="15">
    <location>
        <begin position="654"/>
        <end position="737"/>
    </location>
</feature>
<dbReference type="GO" id="GO:0005975">
    <property type="term" value="P:carbohydrate metabolic process"/>
    <property type="evidence" value="ECO:0007669"/>
    <property type="project" value="InterPro"/>
</dbReference>
<dbReference type="Pfam" id="PF00703">
    <property type="entry name" value="Glyco_hydro_2"/>
    <property type="match status" value="1"/>
</dbReference>
<dbReference type="InterPro" id="IPR054593">
    <property type="entry name" value="Beta-mannosidase-like_N2"/>
</dbReference>
<feature type="domain" description="Beta-mannosidase-like galactose-binding" evidence="16">
    <location>
        <begin position="11"/>
        <end position="178"/>
    </location>
</feature>
<dbReference type="GO" id="GO:0005576">
    <property type="term" value="C:extracellular region"/>
    <property type="evidence" value="ECO:0007669"/>
    <property type="project" value="UniProtKB-SubCell"/>
</dbReference>
<dbReference type="PANTHER" id="PTHR43730:SF1">
    <property type="entry name" value="BETA-MANNOSIDASE"/>
    <property type="match status" value="1"/>
</dbReference>
<dbReference type="KEGG" id="bpro:PMF13cell1_05558"/>
<name>A0A4P6M469_9FIRM</name>
<dbReference type="InterPro" id="IPR041447">
    <property type="entry name" value="Mannosidase_ig"/>
</dbReference>
<protein>
    <recommendedName>
        <fullName evidence="11">Beta-mannosidase B</fullName>
        <ecNumber evidence="5">3.2.1.25</ecNumber>
    </recommendedName>
    <alternativeName>
        <fullName evidence="12">Mannanase B</fullName>
    </alternativeName>
</protein>
<dbReference type="PANTHER" id="PTHR43730">
    <property type="entry name" value="BETA-MANNOSIDASE"/>
    <property type="match status" value="1"/>
</dbReference>
<accession>A0A4P6M469</accession>
<evidence type="ECO:0000256" key="2">
    <source>
        <dbReference type="ARBA" id="ARBA00004613"/>
    </source>
</evidence>
<evidence type="ECO:0000256" key="11">
    <source>
        <dbReference type="ARBA" id="ARBA00041069"/>
    </source>
</evidence>
<dbReference type="Pfam" id="PF17786">
    <property type="entry name" value="Mannosidase_ig"/>
    <property type="match status" value="1"/>
</dbReference>
<dbReference type="Gene3D" id="2.60.40.10">
    <property type="entry name" value="Immunoglobulins"/>
    <property type="match status" value="2"/>
</dbReference>
<evidence type="ECO:0000256" key="12">
    <source>
        <dbReference type="ARBA" id="ARBA00041614"/>
    </source>
</evidence>
<dbReference type="FunFam" id="3.20.20.80:FF:000050">
    <property type="entry name" value="Beta-mannosidase B"/>
    <property type="match status" value="1"/>
</dbReference>
<evidence type="ECO:0000259" key="15">
    <source>
        <dbReference type="Pfam" id="PF17786"/>
    </source>
</evidence>
<dbReference type="SUPFAM" id="SSF49785">
    <property type="entry name" value="Galactose-binding domain-like"/>
    <property type="match status" value="1"/>
</dbReference>
<evidence type="ECO:0000313" key="17">
    <source>
        <dbReference type="EMBL" id="QBE99964.1"/>
    </source>
</evidence>
<dbReference type="Gene3D" id="3.20.20.80">
    <property type="entry name" value="Glycosidases"/>
    <property type="match status" value="1"/>
</dbReference>
<proteinExistence type="inferred from homology"/>
<comment type="catalytic activity">
    <reaction evidence="1">
        <text>Hydrolysis of terminal, non-reducing beta-D-mannose residues in beta-D-mannosides.</text>
        <dbReference type="EC" id="3.2.1.25"/>
    </reaction>
</comment>
<comment type="pathway">
    <text evidence="3">Glycan metabolism; N-glycan degradation.</text>
</comment>
<dbReference type="InterPro" id="IPR036156">
    <property type="entry name" value="Beta-gal/glucu_dom_sf"/>
</dbReference>
<dbReference type="InterPro" id="IPR008979">
    <property type="entry name" value="Galactose-bd-like_sf"/>
</dbReference>
<feature type="domain" description="Glycoside hydrolase family 2 immunoglobulin-like beta-sandwich" evidence="13">
    <location>
        <begin position="213"/>
        <end position="284"/>
    </location>
</feature>
<comment type="subunit">
    <text evidence="4">Homodimer.</text>
</comment>
<comment type="subcellular location">
    <subcellularLocation>
        <location evidence="2">Secreted</location>
    </subcellularLocation>
</comment>
<dbReference type="Gene3D" id="2.60.120.260">
    <property type="entry name" value="Galactose-binding domain-like"/>
    <property type="match status" value="1"/>
</dbReference>
<evidence type="ECO:0000256" key="4">
    <source>
        <dbReference type="ARBA" id="ARBA00011738"/>
    </source>
</evidence>
<evidence type="ECO:0000256" key="3">
    <source>
        <dbReference type="ARBA" id="ARBA00004740"/>
    </source>
</evidence>
<organism evidence="17 18">
    <name type="scientific">Blautia producta</name>
    <dbReference type="NCBI Taxonomy" id="33035"/>
    <lineage>
        <taxon>Bacteria</taxon>
        <taxon>Bacillati</taxon>
        <taxon>Bacillota</taxon>
        <taxon>Clostridia</taxon>
        <taxon>Lachnospirales</taxon>
        <taxon>Lachnospiraceae</taxon>
        <taxon>Blautia</taxon>
    </lineage>
</organism>
<evidence type="ECO:0000256" key="10">
    <source>
        <dbReference type="ARBA" id="ARBA00038429"/>
    </source>
</evidence>
<gene>
    <name evidence="17" type="primary">csxA_9</name>
    <name evidence="17" type="ORF">PMF13cell1_05558</name>
</gene>
<dbReference type="RefSeq" id="WP_130182854.1">
    <property type="nucleotide sequence ID" value="NZ_CP035945.1"/>
</dbReference>
<evidence type="ECO:0000259" key="16">
    <source>
        <dbReference type="Pfam" id="PF22666"/>
    </source>
</evidence>
<keyword evidence="6" id="KW-0964">Secreted</keyword>
<dbReference type="Pfam" id="PF17753">
    <property type="entry name" value="Ig_mannosidase"/>
    <property type="match status" value="1"/>
</dbReference>
<keyword evidence="7 17" id="KW-0378">Hydrolase</keyword>
<evidence type="ECO:0000256" key="7">
    <source>
        <dbReference type="ARBA" id="ARBA00022801"/>
    </source>
</evidence>
<dbReference type="Proteomes" id="UP000289794">
    <property type="component" value="Chromosome"/>
</dbReference>
<evidence type="ECO:0000259" key="13">
    <source>
        <dbReference type="Pfam" id="PF00703"/>
    </source>
</evidence>